<dbReference type="InterPro" id="IPR006026">
    <property type="entry name" value="Peptidase_Metallo"/>
</dbReference>
<feature type="region of interest" description="Disordered" evidence="5">
    <location>
        <begin position="125"/>
        <end position="162"/>
    </location>
</feature>
<evidence type="ECO:0000313" key="9">
    <source>
        <dbReference type="Proteomes" id="UP000051010"/>
    </source>
</evidence>
<sequence>MKKRKLIYIVASAFAAMLFGSFGSAMSTTVQSKANVQATKIVATTPTKYWVKTNVSNKAYAYTAKLGKKLFKLKTHQKVVFTSTVQRKIKVNGHYRTYRYVKGDNLKGWVNSGYLTEAKINETTTTTPAAGTTTTTGGASTATSTATVKTPVKDPNKTYTPDQGVSWPTTNITYAFIPGMSVTEKQLWYTAVQDWNSLGVVSLIESDDYSTANIKITNVDSRSSGADEDTVGISYITSSKDKNAAGFQTMKSATIGILPDQVMKFGFDYAYTQFIAVHEFGHALGLAHSTDKGDVMYPYEEDPATQKITTADLNTLQYLYNRQ</sequence>
<dbReference type="SUPFAM" id="SSF55486">
    <property type="entry name" value="Metalloproteases ('zincins'), catalytic domain"/>
    <property type="match status" value="1"/>
</dbReference>
<dbReference type="GO" id="GO:0031012">
    <property type="term" value="C:extracellular matrix"/>
    <property type="evidence" value="ECO:0007669"/>
    <property type="project" value="InterPro"/>
</dbReference>
<dbReference type="InterPro" id="IPR021190">
    <property type="entry name" value="Pept_M10A"/>
</dbReference>
<dbReference type="InterPro" id="IPR024079">
    <property type="entry name" value="MetalloPept_cat_dom_sf"/>
</dbReference>
<evidence type="ECO:0000256" key="5">
    <source>
        <dbReference type="SAM" id="MobiDB-lite"/>
    </source>
</evidence>
<keyword evidence="1" id="KW-0645">Protease</keyword>
<dbReference type="PANTHER" id="PTHR10201">
    <property type="entry name" value="MATRIX METALLOPROTEINASE"/>
    <property type="match status" value="1"/>
</dbReference>
<keyword evidence="2" id="KW-0479">Metal-binding</keyword>
<feature type="domain" description="Peptidase metallopeptidase" evidence="7">
    <location>
        <begin position="163"/>
        <end position="322"/>
    </location>
</feature>
<dbReference type="PATRIC" id="fig|1423786.4.peg.2346"/>
<reference evidence="8 9" key="1">
    <citation type="journal article" date="2015" name="Genome Announc.">
        <title>Expanding the biotechnology potential of lactobacilli through comparative genomics of 213 strains and associated genera.</title>
        <authorList>
            <person name="Sun Z."/>
            <person name="Harris H.M."/>
            <person name="McCann A."/>
            <person name="Guo C."/>
            <person name="Argimon S."/>
            <person name="Zhang W."/>
            <person name="Yang X."/>
            <person name="Jeffery I.B."/>
            <person name="Cooney J.C."/>
            <person name="Kagawa T.F."/>
            <person name="Liu W."/>
            <person name="Song Y."/>
            <person name="Salvetti E."/>
            <person name="Wrobel A."/>
            <person name="Rasinkangas P."/>
            <person name="Parkhill J."/>
            <person name="Rea M.C."/>
            <person name="O'Sullivan O."/>
            <person name="Ritari J."/>
            <person name="Douillard F.P."/>
            <person name="Paul Ross R."/>
            <person name="Yang R."/>
            <person name="Briner A.E."/>
            <person name="Felis G.E."/>
            <person name="de Vos W.M."/>
            <person name="Barrangou R."/>
            <person name="Klaenhammer T.R."/>
            <person name="Caufield P.W."/>
            <person name="Cui Y."/>
            <person name="Zhang H."/>
            <person name="O'Toole P.W."/>
        </authorList>
    </citation>
    <scope>NUCLEOTIDE SEQUENCE [LARGE SCALE GENOMIC DNA]</scope>
    <source>
        <strain evidence="8 9">DSM 18390</strain>
    </source>
</reference>
<keyword evidence="4" id="KW-0862">Zinc</keyword>
<evidence type="ECO:0000259" key="7">
    <source>
        <dbReference type="SMART" id="SM00235"/>
    </source>
</evidence>
<evidence type="ECO:0000256" key="1">
    <source>
        <dbReference type="ARBA" id="ARBA00022670"/>
    </source>
</evidence>
<keyword evidence="3" id="KW-0378">Hydrolase</keyword>
<evidence type="ECO:0000256" key="2">
    <source>
        <dbReference type="ARBA" id="ARBA00022723"/>
    </source>
</evidence>
<dbReference type="AlphaFoldDB" id="A0A0R1YHK0"/>
<evidence type="ECO:0000313" key="8">
    <source>
        <dbReference type="EMBL" id="KRM41794.1"/>
    </source>
</evidence>
<name>A0A0R1YHK0_9LACO</name>
<dbReference type="PRINTS" id="PR00138">
    <property type="entry name" value="MATRIXIN"/>
</dbReference>
<dbReference type="Gene3D" id="3.40.390.10">
    <property type="entry name" value="Collagenase (Catalytic Domain)"/>
    <property type="match status" value="1"/>
</dbReference>
<dbReference type="RefSeq" id="WP_054735767.1">
    <property type="nucleotide sequence ID" value="NZ_AZFZ01000052.1"/>
</dbReference>
<protein>
    <submittedName>
        <fullName evidence="8">Matrixin</fullName>
    </submittedName>
</protein>
<comment type="caution">
    <text evidence="8">The sequence shown here is derived from an EMBL/GenBank/DDBJ whole genome shotgun (WGS) entry which is preliminary data.</text>
</comment>
<organism evidence="8 9">
    <name type="scientific">Lentilactobacillus parafarraginis DSM 18390 = JCM 14109</name>
    <dbReference type="NCBI Taxonomy" id="1423786"/>
    <lineage>
        <taxon>Bacteria</taxon>
        <taxon>Bacillati</taxon>
        <taxon>Bacillota</taxon>
        <taxon>Bacilli</taxon>
        <taxon>Lactobacillales</taxon>
        <taxon>Lactobacillaceae</taxon>
        <taxon>Lentilactobacillus</taxon>
    </lineage>
</organism>
<feature type="chain" id="PRO_5038397468" evidence="6">
    <location>
        <begin position="28"/>
        <end position="323"/>
    </location>
</feature>
<evidence type="ECO:0000256" key="6">
    <source>
        <dbReference type="SAM" id="SignalP"/>
    </source>
</evidence>
<dbReference type="GO" id="GO:0004222">
    <property type="term" value="F:metalloendopeptidase activity"/>
    <property type="evidence" value="ECO:0007669"/>
    <property type="project" value="InterPro"/>
</dbReference>
<proteinExistence type="predicted"/>
<evidence type="ECO:0000256" key="4">
    <source>
        <dbReference type="ARBA" id="ARBA00022833"/>
    </source>
</evidence>
<gene>
    <name evidence="8" type="ORF">FD47_GL002232</name>
</gene>
<dbReference type="SMART" id="SM00235">
    <property type="entry name" value="ZnMc"/>
    <property type="match status" value="1"/>
</dbReference>
<feature type="signal peptide" evidence="6">
    <location>
        <begin position="1"/>
        <end position="27"/>
    </location>
</feature>
<dbReference type="Pfam" id="PF00413">
    <property type="entry name" value="Peptidase_M10"/>
    <property type="match status" value="1"/>
</dbReference>
<dbReference type="GO" id="GO:0008270">
    <property type="term" value="F:zinc ion binding"/>
    <property type="evidence" value="ECO:0007669"/>
    <property type="project" value="InterPro"/>
</dbReference>
<dbReference type="EMBL" id="AZFZ01000052">
    <property type="protein sequence ID" value="KRM41794.1"/>
    <property type="molecule type" value="Genomic_DNA"/>
</dbReference>
<feature type="compositionally biased region" description="Low complexity" evidence="5">
    <location>
        <begin position="125"/>
        <end position="150"/>
    </location>
</feature>
<dbReference type="GO" id="GO:0006508">
    <property type="term" value="P:proteolysis"/>
    <property type="evidence" value="ECO:0007669"/>
    <property type="project" value="UniProtKB-KW"/>
</dbReference>
<dbReference type="Proteomes" id="UP000051010">
    <property type="component" value="Unassembled WGS sequence"/>
</dbReference>
<accession>A0A0R1YHK0</accession>
<evidence type="ECO:0000256" key="3">
    <source>
        <dbReference type="ARBA" id="ARBA00022801"/>
    </source>
</evidence>
<keyword evidence="6" id="KW-0732">Signal</keyword>
<dbReference type="InterPro" id="IPR001818">
    <property type="entry name" value="Pept_M10_metallopeptidase"/>
</dbReference>